<protein>
    <submittedName>
        <fullName evidence="1">Uncharacterized protein</fullName>
    </submittedName>
</protein>
<organism evidence="1 2">
    <name type="scientific">Pleurodeles waltl</name>
    <name type="common">Iberian ribbed newt</name>
    <dbReference type="NCBI Taxonomy" id="8319"/>
    <lineage>
        <taxon>Eukaryota</taxon>
        <taxon>Metazoa</taxon>
        <taxon>Chordata</taxon>
        <taxon>Craniata</taxon>
        <taxon>Vertebrata</taxon>
        <taxon>Euteleostomi</taxon>
        <taxon>Amphibia</taxon>
        <taxon>Batrachia</taxon>
        <taxon>Caudata</taxon>
        <taxon>Salamandroidea</taxon>
        <taxon>Salamandridae</taxon>
        <taxon>Pleurodelinae</taxon>
        <taxon>Pleurodeles</taxon>
    </lineage>
</organism>
<gene>
    <name evidence="1" type="ORF">NDU88_001294</name>
</gene>
<dbReference type="AlphaFoldDB" id="A0AAV7LCC4"/>
<accession>A0AAV7LCC4</accession>
<dbReference type="EMBL" id="JANPWB010000015">
    <property type="protein sequence ID" value="KAJ1088135.1"/>
    <property type="molecule type" value="Genomic_DNA"/>
</dbReference>
<comment type="caution">
    <text evidence="1">The sequence shown here is derived from an EMBL/GenBank/DDBJ whole genome shotgun (WGS) entry which is preliminary data.</text>
</comment>
<name>A0AAV7LCC4_PLEWA</name>
<evidence type="ECO:0000313" key="1">
    <source>
        <dbReference type="EMBL" id="KAJ1088135.1"/>
    </source>
</evidence>
<dbReference type="Proteomes" id="UP001066276">
    <property type="component" value="Chromosome 11"/>
</dbReference>
<proteinExistence type="predicted"/>
<sequence length="68" mass="8089">MDIWRPLGLERVRPRYTARRTEVRPERDWRPSPRGVLRAARQRWDATRREAVGPLVESLLEQGEKPRG</sequence>
<keyword evidence="2" id="KW-1185">Reference proteome</keyword>
<evidence type="ECO:0000313" key="2">
    <source>
        <dbReference type="Proteomes" id="UP001066276"/>
    </source>
</evidence>
<reference evidence="1" key="1">
    <citation type="journal article" date="2022" name="bioRxiv">
        <title>Sequencing and chromosome-scale assembly of the giantPleurodeles waltlgenome.</title>
        <authorList>
            <person name="Brown T."/>
            <person name="Elewa A."/>
            <person name="Iarovenko S."/>
            <person name="Subramanian E."/>
            <person name="Araus A.J."/>
            <person name="Petzold A."/>
            <person name="Susuki M."/>
            <person name="Suzuki K.-i.T."/>
            <person name="Hayashi T."/>
            <person name="Toyoda A."/>
            <person name="Oliveira C."/>
            <person name="Osipova E."/>
            <person name="Leigh N.D."/>
            <person name="Simon A."/>
            <person name="Yun M.H."/>
        </authorList>
    </citation>
    <scope>NUCLEOTIDE SEQUENCE</scope>
    <source>
        <strain evidence="1">20211129_DDA</strain>
        <tissue evidence="1">Liver</tissue>
    </source>
</reference>